<dbReference type="EMBL" id="BMDP01000002">
    <property type="protein sequence ID" value="GGI54076.1"/>
    <property type="molecule type" value="Genomic_DNA"/>
</dbReference>
<organism evidence="7 8">
    <name type="scientific">Oxalicibacterium solurbis</name>
    <dbReference type="NCBI Taxonomy" id="69280"/>
    <lineage>
        <taxon>Bacteria</taxon>
        <taxon>Pseudomonadati</taxon>
        <taxon>Pseudomonadota</taxon>
        <taxon>Betaproteobacteria</taxon>
        <taxon>Burkholderiales</taxon>
        <taxon>Oxalobacteraceae</taxon>
        <taxon>Oxalicibacterium</taxon>
    </lineage>
</organism>
<keyword evidence="3" id="KW-0805">Transcription regulation</keyword>
<evidence type="ECO:0000313" key="7">
    <source>
        <dbReference type="EMBL" id="GGI54076.1"/>
    </source>
</evidence>
<dbReference type="SMART" id="SM00347">
    <property type="entry name" value="HTH_MARR"/>
    <property type="match status" value="1"/>
</dbReference>
<dbReference type="GO" id="GO:0003677">
    <property type="term" value="F:DNA binding"/>
    <property type="evidence" value="ECO:0007669"/>
    <property type="project" value="UniProtKB-KW"/>
</dbReference>
<dbReference type="AlphaFoldDB" id="A0A8J3F600"/>
<dbReference type="Pfam" id="PF22381">
    <property type="entry name" value="Staph_reg_Sar_Rot"/>
    <property type="match status" value="1"/>
</dbReference>
<evidence type="ECO:0000256" key="5">
    <source>
        <dbReference type="ARBA" id="ARBA00023163"/>
    </source>
</evidence>
<keyword evidence="8" id="KW-1185">Reference proteome</keyword>
<reference evidence="7" key="1">
    <citation type="journal article" date="2014" name="Int. J. Syst. Evol. Microbiol.">
        <title>Complete genome sequence of Corynebacterium casei LMG S-19264T (=DSM 44701T), isolated from a smear-ripened cheese.</title>
        <authorList>
            <consortium name="US DOE Joint Genome Institute (JGI-PGF)"/>
            <person name="Walter F."/>
            <person name="Albersmeier A."/>
            <person name="Kalinowski J."/>
            <person name="Ruckert C."/>
        </authorList>
    </citation>
    <scope>NUCLEOTIDE SEQUENCE</scope>
    <source>
        <strain evidence="7">CCM 7664</strain>
    </source>
</reference>
<comment type="subcellular location">
    <subcellularLocation>
        <location evidence="1">Cytoplasm</location>
    </subcellularLocation>
</comment>
<dbReference type="GO" id="GO:0003700">
    <property type="term" value="F:DNA-binding transcription factor activity"/>
    <property type="evidence" value="ECO:0007669"/>
    <property type="project" value="InterPro"/>
</dbReference>
<sequence length="161" mass="17501">MKSKSAKSAGTAVETTSKADVPKLDNQLCFALYSTSLAMSKVYRKLLPQLGLTYPQYLVMMVLWEQDELTVSDIGGRLFLDSATLTPLLKRMEAAGLVSRTRAASDERQVIIALTHEGDALRNKAAAVQDSVFCATECSIDEVLAMKGQLETLRAKLAKSA</sequence>
<keyword evidence="4" id="KW-0238">DNA-binding</keyword>
<dbReference type="Gene3D" id="1.10.10.10">
    <property type="entry name" value="Winged helix-like DNA-binding domain superfamily/Winged helix DNA-binding domain"/>
    <property type="match status" value="1"/>
</dbReference>
<keyword evidence="2" id="KW-0963">Cytoplasm</keyword>
<protein>
    <submittedName>
        <fullName evidence="7">MarR family transcriptional regulator</fullName>
    </submittedName>
</protein>
<accession>A0A8J3F600</accession>
<gene>
    <name evidence="7" type="ORF">GCM10011430_12500</name>
</gene>
<evidence type="ECO:0000256" key="3">
    <source>
        <dbReference type="ARBA" id="ARBA00023015"/>
    </source>
</evidence>
<dbReference type="InterPro" id="IPR036388">
    <property type="entry name" value="WH-like_DNA-bd_sf"/>
</dbReference>
<dbReference type="FunFam" id="1.10.10.10:FF:000163">
    <property type="entry name" value="MarR family transcriptional regulator"/>
    <property type="match status" value="1"/>
</dbReference>
<dbReference type="PANTHER" id="PTHR33164:SF5">
    <property type="entry name" value="ORGANIC HYDROPEROXIDE RESISTANCE TRANSCRIPTIONAL REGULATOR"/>
    <property type="match status" value="1"/>
</dbReference>
<evidence type="ECO:0000313" key="8">
    <source>
        <dbReference type="Proteomes" id="UP000627205"/>
    </source>
</evidence>
<evidence type="ECO:0000256" key="4">
    <source>
        <dbReference type="ARBA" id="ARBA00023125"/>
    </source>
</evidence>
<evidence type="ECO:0000256" key="1">
    <source>
        <dbReference type="ARBA" id="ARBA00004496"/>
    </source>
</evidence>
<dbReference type="GO" id="GO:0005737">
    <property type="term" value="C:cytoplasm"/>
    <property type="evidence" value="ECO:0007669"/>
    <property type="project" value="UniProtKB-SubCell"/>
</dbReference>
<keyword evidence="5" id="KW-0804">Transcription</keyword>
<dbReference type="GO" id="GO:0006950">
    <property type="term" value="P:response to stress"/>
    <property type="evidence" value="ECO:0007669"/>
    <property type="project" value="TreeGrafter"/>
</dbReference>
<dbReference type="SUPFAM" id="SSF46785">
    <property type="entry name" value="Winged helix' DNA-binding domain"/>
    <property type="match status" value="1"/>
</dbReference>
<feature type="domain" description="HTH marR-type" evidence="6">
    <location>
        <begin position="25"/>
        <end position="161"/>
    </location>
</feature>
<dbReference type="InterPro" id="IPR000835">
    <property type="entry name" value="HTH_MarR-typ"/>
</dbReference>
<evidence type="ECO:0000256" key="2">
    <source>
        <dbReference type="ARBA" id="ARBA00022490"/>
    </source>
</evidence>
<dbReference type="InterPro" id="IPR039422">
    <property type="entry name" value="MarR/SlyA-like"/>
</dbReference>
<dbReference type="InterPro" id="IPR055166">
    <property type="entry name" value="Transc_reg_Sar_Rot_HTH"/>
</dbReference>
<dbReference type="Proteomes" id="UP000627205">
    <property type="component" value="Unassembled WGS sequence"/>
</dbReference>
<dbReference type="InterPro" id="IPR036390">
    <property type="entry name" value="WH_DNA-bd_sf"/>
</dbReference>
<dbReference type="RefSeq" id="WP_188420173.1">
    <property type="nucleotide sequence ID" value="NZ_BMDP01000002.1"/>
</dbReference>
<proteinExistence type="predicted"/>
<reference evidence="7" key="2">
    <citation type="submission" date="2020-09" db="EMBL/GenBank/DDBJ databases">
        <authorList>
            <person name="Sun Q."/>
            <person name="Sedlacek I."/>
        </authorList>
    </citation>
    <scope>NUCLEOTIDE SEQUENCE</scope>
    <source>
        <strain evidence="7">CCM 7664</strain>
    </source>
</reference>
<dbReference type="PANTHER" id="PTHR33164">
    <property type="entry name" value="TRANSCRIPTIONAL REGULATOR, MARR FAMILY"/>
    <property type="match status" value="1"/>
</dbReference>
<name>A0A8J3F600_9BURK</name>
<comment type="caution">
    <text evidence="7">The sequence shown here is derived from an EMBL/GenBank/DDBJ whole genome shotgun (WGS) entry which is preliminary data.</text>
</comment>
<dbReference type="PRINTS" id="PR00598">
    <property type="entry name" value="HTHMARR"/>
</dbReference>
<evidence type="ECO:0000259" key="6">
    <source>
        <dbReference type="PROSITE" id="PS50995"/>
    </source>
</evidence>
<dbReference type="PROSITE" id="PS50995">
    <property type="entry name" value="HTH_MARR_2"/>
    <property type="match status" value="1"/>
</dbReference>